<evidence type="ECO:0000313" key="3">
    <source>
        <dbReference type="Proteomes" id="UP000014680"/>
    </source>
</evidence>
<reference evidence="2 3" key="1">
    <citation type="submission" date="2012-10" db="EMBL/GenBank/DDBJ databases">
        <authorList>
            <person name="Zafar N."/>
            <person name="Inman J."/>
            <person name="Hall N."/>
            <person name="Lorenzi H."/>
            <person name="Caler E."/>
        </authorList>
    </citation>
    <scope>NUCLEOTIDE SEQUENCE [LARGE SCALE GENOMIC DNA]</scope>
    <source>
        <strain evidence="2 3">IP1</strain>
    </source>
</reference>
<dbReference type="RefSeq" id="XP_004185104.1">
    <property type="nucleotide sequence ID" value="XM_004185056.1"/>
</dbReference>
<keyword evidence="3" id="KW-1185">Reference proteome</keyword>
<sequence>MLFQLCLLINNVFSSTLFVKSPCIPNLRVESLNYLGISGDAGTHAKITRDCNKEIPNKEKEVLALSSHTNCYVSEDNFYRYVKGIKYPQCGACVELVGPSLKKAVCTIVGAFSIDPTNNNEISDFSNLFPNGTENFQNAKLPNLVKKIDIQKYSNKMENSKTWDFQNTPQEKISKNRGKNSDSNLENQDTKETTKRTFFVNNDLFRFLAGYEDNKADIGVSIPIVAQFVNCPSKTPPCAVMTKETKQSNGTSLAHVSIFNTNQLTLKVEYNNNFYYFDENMQFNILFERTENQKDFLRVHDIFGGRVVIPFSFEINQTYQSTTISQQYYIIEDNCSLVLSNQLFVTKENDDPAMIWGVRHHDNDDLKKSVILNNTRDVLFNKTVYLSTAFPFPIKISKHYAILNLKLETTVPLIEIPLLQIFSYVGNTSTMEEVKCSKDFIYRRNVTYKNGVYYIDARSSMTMARCYSQMNLMLIKYVSNQVGKVSITHFSFDQAYPLNFTMCSVEDLRCTKDDECDPTNSTIDSEDGKIRVFKKGCIPFCGICSKNEVCNKNAKCVTKKTMNTRNCESTLFMLLTVLFIVLV</sequence>
<dbReference type="AlphaFoldDB" id="A0A0A1TWX9"/>
<evidence type="ECO:0000256" key="1">
    <source>
        <dbReference type="SAM" id="MobiDB-lite"/>
    </source>
</evidence>
<accession>A0A0A1TWX9</accession>
<feature type="region of interest" description="Disordered" evidence="1">
    <location>
        <begin position="160"/>
        <end position="191"/>
    </location>
</feature>
<dbReference type="OrthoDB" id="26127at2759"/>
<evidence type="ECO:0000313" key="2">
    <source>
        <dbReference type="EMBL" id="ELP85758.1"/>
    </source>
</evidence>
<dbReference type="GeneID" id="14884825"/>
<dbReference type="KEGG" id="eiv:EIN_281190"/>
<proteinExistence type="predicted"/>
<feature type="compositionally biased region" description="Polar residues" evidence="1">
    <location>
        <begin position="160"/>
        <end position="171"/>
    </location>
</feature>
<protein>
    <submittedName>
        <fullName evidence="2">Uncharacterized protein</fullName>
    </submittedName>
</protein>
<name>A0A0A1TWX9_ENTIV</name>
<dbReference type="EMBL" id="KB207030">
    <property type="protein sequence ID" value="ELP85758.1"/>
    <property type="molecule type" value="Genomic_DNA"/>
</dbReference>
<gene>
    <name evidence="2" type="ORF">EIN_281190</name>
</gene>
<organism evidence="2 3">
    <name type="scientific">Entamoeba invadens IP1</name>
    <dbReference type="NCBI Taxonomy" id="370355"/>
    <lineage>
        <taxon>Eukaryota</taxon>
        <taxon>Amoebozoa</taxon>
        <taxon>Evosea</taxon>
        <taxon>Archamoebae</taxon>
        <taxon>Mastigamoebida</taxon>
        <taxon>Entamoebidae</taxon>
        <taxon>Entamoeba</taxon>
    </lineage>
</organism>
<dbReference type="VEuPathDB" id="AmoebaDB:EIN_281190"/>
<dbReference type="Proteomes" id="UP000014680">
    <property type="component" value="Unassembled WGS sequence"/>
</dbReference>